<dbReference type="AlphaFoldDB" id="A0AA38Z076"/>
<gene>
    <name evidence="3" type="ORF">PVL29_021685</name>
</gene>
<protein>
    <recommendedName>
        <fullName evidence="2">Fungal lipase-type domain-containing protein</fullName>
    </recommendedName>
</protein>
<evidence type="ECO:0000259" key="2">
    <source>
        <dbReference type="Pfam" id="PF01764"/>
    </source>
</evidence>
<accession>A0AA38Z076</accession>
<evidence type="ECO:0000313" key="3">
    <source>
        <dbReference type="EMBL" id="KAJ9679850.1"/>
    </source>
</evidence>
<proteinExistence type="predicted"/>
<keyword evidence="4" id="KW-1185">Reference proteome</keyword>
<dbReference type="EMBL" id="JARBHA010000016">
    <property type="protein sequence ID" value="KAJ9679850.1"/>
    <property type="molecule type" value="Genomic_DNA"/>
</dbReference>
<sequence>MAVQRENLECTGQKQHTDVDWTNDHDRRVVAASLVQNVYNLEFDRQQPQFAQDRLRHFFNFELKRKLIDDEDSSIYGAIYEIKPTYPNHLPKYAPKYVIAFRGTILKSKRDMELDMKVFNDELHEDKPRFKHALEAVKQVVQEAWPANIWLAGHSLGSAIAMLVGKSMAQEGKDLKAFLFNPTFVRYSPSKNIKNPGLKDGISFTKNDIKAGIYFAGGDQQQELYNQFKALSSWIPNLFVNQDDPICSGYIDHFRNRKIEAELSSISALQAALGKDPHLPIYLLPKAYLTISKNSSSRIYGIREAHELKQWFATSSKVLINDPIRVGEP</sequence>
<comment type="caution">
    <text evidence="3">The sequence shown here is derived from an EMBL/GenBank/DDBJ whole genome shotgun (WGS) entry which is preliminary data.</text>
</comment>
<dbReference type="SUPFAM" id="SSF53474">
    <property type="entry name" value="alpha/beta-Hydrolases"/>
    <property type="match status" value="1"/>
</dbReference>
<evidence type="ECO:0000313" key="4">
    <source>
        <dbReference type="Proteomes" id="UP001168098"/>
    </source>
</evidence>
<dbReference type="InterPro" id="IPR002921">
    <property type="entry name" value="Fungal_lipase-type"/>
</dbReference>
<name>A0AA38Z076_VITRO</name>
<keyword evidence="1" id="KW-0378">Hydrolase</keyword>
<evidence type="ECO:0000256" key="1">
    <source>
        <dbReference type="ARBA" id="ARBA00022801"/>
    </source>
</evidence>
<dbReference type="Gene3D" id="3.40.50.1820">
    <property type="entry name" value="alpha/beta hydrolase"/>
    <property type="match status" value="1"/>
</dbReference>
<dbReference type="PANTHER" id="PTHR31479:SF2">
    <property type="entry name" value="ALPHA_BETA-HYDROLASES SUPERFAMILY PROTEIN"/>
    <property type="match status" value="1"/>
</dbReference>
<dbReference type="PANTHER" id="PTHR31479">
    <property type="entry name" value="ALPHA/BETA-HYDROLASES SUPERFAMILY PROTEIN"/>
    <property type="match status" value="1"/>
</dbReference>
<dbReference type="GO" id="GO:0016787">
    <property type="term" value="F:hydrolase activity"/>
    <property type="evidence" value="ECO:0007669"/>
    <property type="project" value="UniProtKB-KW"/>
</dbReference>
<dbReference type="GO" id="GO:0006629">
    <property type="term" value="P:lipid metabolic process"/>
    <property type="evidence" value="ECO:0007669"/>
    <property type="project" value="InterPro"/>
</dbReference>
<organism evidence="3 4">
    <name type="scientific">Vitis rotundifolia</name>
    <name type="common">Muscadine grape</name>
    <dbReference type="NCBI Taxonomy" id="103349"/>
    <lineage>
        <taxon>Eukaryota</taxon>
        <taxon>Viridiplantae</taxon>
        <taxon>Streptophyta</taxon>
        <taxon>Embryophyta</taxon>
        <taxon>Tracheophyta</taxon>
        <taxon>Spermatophyta</taxon>
        <taxon>Magnoliopsida</taxon>
        <taxon>eudicotyledons</taxon>
        <taxon>Gunneridae</taxon>
        <taxon>Pentapetalae</taxon>
        <taxon>rosids</taxon>
        <taxon>Vitales</taxon>
        <taxon>Vitaceae</taxon>
        <taxon>Viteae</taxon>
        <taxon>Vitis</taxon>
    </lineage>
</organism>
<reference evidence="3 4" key="1">
    <citation type="journal article" date="2023" name="BMC Biotechnol.">
        <title>Vitis rotundifolia cv Carlos genome sequencing.</title>
        <authorList>
            <person name="Huff M."/>
            <person name="Hulse-Kemp A."/>
            <person name="Scheffler B."/>
            <person name="Youngblood R."/>
            <person name="Simpson S."/>
            <person name="Babiker E."/>
            <person name="Staton M."/>
        </authorList>
    </citation>
    <scope>NUCLEOTIDE SEQUENCE [LARGE SCALE GENOMIC DNA]</scope>
    <source>
        <tissue evidence="3">Leaf</tissue>
    </source>
</reference>
<dbReference type="Proteomes" id="UP001168098">
    <property type="component" value="Unassembled WGS sequence"/>
</dbReference>
<dbReference type="Pfam" id="PF01764">
    <property type="entry name" value="Lipase_3"/>
    <property type="match status" value="1"/>
</dbReference>
<feature type="domain" description="Fungal lipase-type" evidence="2">
    <location>
        <begin position="132"/>
        <end position="174"/>
    </location>
</feature>
<dbReference type="InterPro" id="IPR029058">
    <property type="entry name" value="AB_hydrolase_fold"/>
</dbReference>